<proteinExistence type="predicted"/>
<keyword evidence="1" id="KW-0472">Membrane</keyword>
<dbReference type="Proteomes" id="UP000075573">
    <property type="component" value="Unassembled WGS sequence"/>
</dbReference>
<evidence type="ECO:0000256" key="1">
    <source>
        <dbReference type="SAM" id="Phobius"/>
    </source>
</evidence>
<keyword evidence="1" id="KW-1133">Transmembrane helix</keyword>
<dbReference type="AlphaFoldDB" id="A0A149QRR5"/>
<feature type="transmembrane region" description="Helical" evidence="1">
    <location>
        <begin position="46"/>
        <end position="68"/>
    </location>
</feature>
<accession>A0A149QRR5</accession>
<comment type="caution">
    <text evidence="2">The sequence shown here is derived from an EMBL/GenBank/DDBJ whole genome shotgun (WGS) entry which is preliminary data.</text>
</comment>
<protein>
    <submittedName>
        <fullName evidence="2">Uncharacterized protein</fullName>
    </submittedName>
</protein>
<dbReference type="PATRIC" id="fig|442.7.peg.3279"/>
<reference evidence="2 3" key="1">
    <citation type="submission" date="2015-06" db="EMBL/GenBank/DDBJ databases">
        <title>Improved classification and identification of acetic acid bacteria using matrix-assisted laser desorption/ionization time-of-flight mass spectrometry; Gluconobacter nephelii and Gluconobacter uchimurae are later heterotypic synonyms of Gluconobacter japonicus and Gluconobacter oxydans, respectively.</title>
        <authorList>
            <person name="Li L."/>
            <person name="Cleenwerck I."/>
            <person name="De Vuyst L."/>
            <person name="Vandamme P."/>
        </authorList>
    </citation>
    <scope>NUCLEOTIDE SEQUENCE [LARGE SCALE GENOMIC DNA]</scope>
    <source>
        <strain evidence="2 3">LMG 1764</strain>
    </source>
</reference>
<name>A0A149QRR5_9PROT</name>
<keyword evidence="1" id="KW-0812">Transmembrane</keyword>
<organism evidence="2 3">
    <name type="scientific">Gluconobacter potus</name>
    <dbReference type="NCBI Taxonomy" id="2724927"/>
    <lineage>
        <taxon>Bacteria</taxon>
        <taxon>Pseudomonadati</taxon>
        <taxon>Pseudomonadota</taxon>
        <taxon>Alphaproteobacteria</taxon>
        <taxon>Acetobacterales</taxon>
        <taxon>Acetobacteraceae</taxon>
        <taxon>Gluconobacter</taxon>
    </lineage>
</organism>
<sequence length="93" mass="9949">MAYRDQMMVKVMNSQTMDAHDGSDGYAGAQAVAANRDSFGHRARRALAGAGFMACLSTGFFVCTHGNFDLSLLFSLMAFPLARLVSEIAVPSP</sequence>
<evidence type="ECO:0000313" key="3">
    <source>
        <dbReference type="Proteomes" id="UP000075573"/>
    </source>
</evidence>
<evidence type="ECO:0000313" key="2">
    <source>
        <dbReference type="EMBL" id="KXV00015.1"/>
    </source>
</evidence>
<dbReference type="EMBL" id="LHZB01000118">
    <property type="protein sequence ID" value="KXV00015.1"/>
    <property type="molecule type" value="Genomic_DNA"/>
</dbReference>
<gene>
    <name evidence="2" type="ORF">AD929_12305</name>
</gene>